<dbReference type="AlphaFoldDB" id="A0AAV9YYZ0"/>
<organism evidence="2 3">
    <name type="scientific">Favolaschia claudopus</name>
    <dbReference type="NCBI Taxonomy" id="2862362"/>
    <lineage>
        <taxon>Eukaryota</taxon>
        <taxon>Fungi</taxon>
        <taxon>Dikarya</taxon>
        <taxon>Basidiomycota</taxon>
        <taxon>Agaricomycotina</taxon>
        <taxon>Agaricomycetes</taxon>
        <taxon>Agaricomycetidae</taxon>
        <taxon>Agaricales</taxon>
        <taxon>Marasmiineae</taxon>
        <taxon>Mycenaceae</taxon>
        <taxon>Favolaschia</taxon>
    </lineage>
</organism>
<evidence type="ECO:0000256" key="1">
    <source>
        <dbReference type="SAM" id="MobiDB-lite"/>
    </source>
</evidence>
<evidence type="ECO:0008006" key="4">
    <source>
        <dbReference type="Google" id="ProtNLM"/>
    </source>
</evidence>
<evidence type="ECO:0000313" key="3">
    <source>
        <dbReference type="Proteomes" id="UP001362999"/>
    </source>
</evidence>
<feature type="region of interest" description="Disordered" evidence="1">
    <location>
        <begin position="55"/>
        <end position="83"/>
    </location>
</feature>
<feature type="compositionally biased region" description="Basic residues" evidence="1">
    <location>
        <begin position="1"/>
        <end position="10"/>
    </location>
</feature>
<feature type="compositionally biased region" description="Basic and acidic residues" evidence="1">
    <location>
        <begin position="71"/>
        <end position="83"/>
    </location>
</feature>
<dbReference type="PANTHER" id="PTHR34213">
    <property type="entry name" value="NUCLEAR TRANSPORT FACTOR 2 (NTF2) FAMILY PROTEIN"/>
    <property type="match status" value="1"/>
</dbReference>
<dbReference type="Gene3D" id="3.10.450.50">
    <property type="match status" value="1"/>
</dbReference>
<protein>
    <recommendedName>
        <fullName evidence="4">SnoaL-like domain-containing protein</fullName>
    </recommendedName>
</protein>
<evidence type="ECO:0000313" key="2">
    <source>
        <dbReference type="EMBL" id="KAK6966398.1"/>
    </source>
</evidence>
<dbReference type="PANTHER" id="PTHR34213:SF2">
    <property type="entry name" value="NUCLEAR TRANSPORT FACTOR 2 (NTF2) FAMILY PROTEIN"/>
    <property type="match status" value="1"/>
</dbReference>
<keyword evidence="3" id="KW-1185">Reference proteome</keyword>
<dbReference type="Proteomes" id="UP001362999">
    <property type="component" value="Unassembled WGS sequence"/>
</dbReference>
<dbReference type="SUPFAM" id="SSF54427">
    <property type="entry name" value="NTF2-like"/>
    <property type="match status" value="1"/>
</dbReference>
<sequence>MSTSNHHHRSPSASSSKSRAASPGEPSQTHHHSILPTVVPTPALVESVAGAAHYSGSHVDNAPLKHRHSSHEHPSSHTTLKADHERVLADIRSMYELRPSPEIFQRSWHPDAVFEDPLAKAHGFREYAAQWYAMPKLFAKSETVNSRVMSSTNSPNRIVFSQTQRYKNRFMDKTISSVVTVDLDDSDRIIRMVELWDGKALPSRFGGGMLRRLNARITAWLIRVPV</sequence>
<dbReference type="EMBL" id="JAWWNJ010000278">
    <property type="protein sequence ID" value="KAK6966398.1"/>
    <property type="molecule type" value="Genomic_DNA"/>
</dbReference>
<gene>
    <name evidence="2" type="ORF">R3P38DRAFT_3155151</name>
</gene>
<feature type="region of interest" description="Disordered" evidence="1">
    <location>
        <begin position="1"/>
        <end position="33"/>
    </location>
</feature>
<comment type="caution">
    <text evidence="2">The sequence shown here is derived from an EMBL/GenBank/DDBJ whole genome shotgun (WGS) entry which is preliminary data.</text>
</comment>
<proteinExistence type="predicted"/>
<feature type="compositionally biased region" description="Low complexity" evidence="1">
    <location>
        <begin position="11"/>
        <end position="23"/>
    </location>
</feature>
<reference evidence="2 3" key="1">
    <citation type="journal article" date="2024" name="J Genomics">
        <title>Draft genome sequencing and assembly of Favolaschia claudopus CIRM-BRFM 2984 isolated from oak limbs.</title>
        <authorList>
            <person name="Navarro D."/>
            <person name="Drula E."/>
            <person name="Chaduli D."/>
            <person name="Cazenave R."/>
            <person name="Ahrendt S."/>
            <person name="Wang J."/>
            <person name="Lipzen A."/>
            <person name="Daum C."/>
            <person name="Barry K."/>
            <person name="Grigoriev I.V."/>
            <person name="Favel A."/>
            <person name="Rosso M.N."/>
            <person name="Martin F."/>
        </authorList>
    </citation>
    <scope>NUCLEOTIDE SEQUENCE [LARGE SCALE GENOMIC DNA]</scope>
    <source>
        <strain evidence="2 3">CIRM-BRFM 2984</strain>
    </source>
</reference>
<name>A0AAV9YYZ0_9AGAR</name>
<accession>A0AAV9YYZ0</accession>
<dbReference type="InterPro" id="IPR032710">
    <property type="entry name" value="NTF2-like_dom_sf"/>
</dbReference>